<dbReference type="InterPro" id="IPR004435">
    <property type="entry name" value="MobB_dom"/>
</dbReference>
<dbReference type="GO" id="GO:0005525">
    <property type="term" value="F:GTP binding"/>
    <property type="evidence" value="ECO:0007669"/>
    <property type="project" value="InterPro"/>
</dbReference>
<dbReference type="CDD" id="cd03116">
    <property type="entry name" value="MobB"/>
    <property type="match status" value="1"/>
</dbReference>
<dbReference type="InterPro" id="IPR027417">
    <property type="entry name" value="P-loop_NTPase"/>
</dbReference>
<sequence>MTRVLGLAGWSGAGKTTLLAKLIPVLNARGYTVSTLKHAHHMFDIDKPGKDSYLHREAGAREVLVASGARWALMHELRDESEPRLADLLGHMSAVDFILVEGFKRDKHVKIEIHRRSNTKPWLYPDDSSIGAIISDAGEGATDGPPTTLPRAHLDDMEGIANLVVDLAWPLDDTLRVLRPAA</sequence>
<evidence type="ECO:0000259" key="1">
    <source>
        <dbReference type="Pfam" id="PF03205"/>
    </source>
</evidence>
<feature type="domain" description="Molybdopterin-guanine dinucleotide biosynthesis protein B (MobB)" evidence="1">
    <location>
        <begin position="4"/>
        <end position="136"/>
    </location>
</feature>
<dbReference type="Pfam" id="PF03205">
    <property type="entry name" value="MobB"/>
    <property type="match status" value="1"/>
</dbReference>
<dbReference type="PANTHER" id="PTHR40072">
    <property type="entry name" value="MOLYBDOPTERIN-GUANINE DINUCLEOTIDE BIOSYNTHESIS ADAPTER PROTEIN-RELATED"/>
    <property type="match status" value="1"/>
</dbReference>
<dbReference type="PANTHER" id="PTHR40072:SF1">
    <property type="entry name" value="MOLYBDOPTERIN-GUANINE DINUCLEOTIDE BIOSYNTHESIS ADAPTER PROTEIN"/>
    <property type="match status" value="1"/>
</dbReference>
<gene>
    <name evidence="2" type="ORF">FHW18_001503</name>
</gene>
<evidence type="ECO:0000313" key="3">
    <source>
        <dbReference type="Proteomes" id="UP000542125"/>
    </source>
</evidence>
<organism evidence="2 3">
    <name type="scientific">Pigmentiphaga litoralis</name>
    <dbReference type="NCBI Taxonomy" id="516702"/>
    <lineage>
        <taxon>Bacteria</taxon>
        <taxon>Pseudomonadati</taxon>
        <taxon>Pseudomonadota</taxon>
        <taxon>Betaproteobacteria</taxon>
        <taxon>Burkholderiales</taxon>
        <taxon>Alcaligenaceae</taxon>
        <taxon>Pigmentiphaga</taxon>
    </lineage>
</organism>
<dbReference type="Gene3D" id="3.40.50.300">
    <property type="entry name" value="P-loop containing nucleotide triphosphate hydrolases"/>
    <property type="match status" value="1"/>
</dbReference>
<dbReference type="NCBIfam" id="TIGR00176">
    <property type="entry name" value="mobB"/>
    <property type="match status" value="1"/>
</dbReference>
<dbReference type="InterPro" id="IPR052539">
    <property type="entry name" value="MGD_biosynthesis_adapter"/>
</dbReference>
<comment type="caution">
    <text evidence="2">The sequence shown here is derived from an EMBL/GenBank/DDBJ whole genome shotgun (WGS) entry which is preliminary data.</text>
</comment>
<reference evidence="2 3" key="1">
    <citation type="submission" date="2020-07" db="EMBL/GenBank/DDBJ databases">
        <title>Genomic Encyclopedia of Type Strains, Phase IV (KMG-V): Genome sequencing to study the core and pangenomes of soil and plant-associated prokaryotes.</title>
        <authorList>
            <person name="Whitman W."/>
        </authorList>
    </citation>
    <scope>NUCLEOTIDE SEQUENCE [LARGE SCALE GENOMIC DNA]</scope>
    <source>
        <strain evidence="2 3">SAS40</strain>
    </source>
</reference>
<proteinExistence type="predicted"/>
<accession>A0A7Y9LL66</accession>
<evidence type="ECO:0000313" key="2">
    <source>
        <dbReference type="EMBL" id="NYE82232.1"/>
    </source>
</evidence>
<name>A0A7Y9LL66_9BURK</name>
<protein>
    <submittedName>
        <fullName evidence="2">Molybdopterin-guanine dinucleotide biosynthesis protein B</fullName>
    </submittedName>
</protein>
<dbReference type="AlphaFoldDB" id="A0A7Y9LL66"/>
<dbReference type="GO" id="GO:0006777">
    <property type="term" value="P:Mo-molybdopterin cofactor biosynthetic process"/>
    <property type="evidence" value="ECO:0007669"/>
    <property type="project" value="InterPro"/>
</dbReference>
<dbReference type="SUPFAM" id="SSF52540">
    <property type="entry name" value="P-loop containing nucleoside triphosphate hydrolases"/>
    <property type="match status" value="1"/>
</dbReference>
<dbReference type="EMBL" id="JACBYR010000001">
    <property type="protein sequence ID" value="NYE82232.1"/>
    <property type="molecule type" value="Genomic_DNA"/>
</dbReference>
<dbReference type="RefSeq" id="WP_179584886.1">
    <property type="nucleotide sequence ID" value="NZ_JACBYR010000001.1"/>
</dbReference>
<dbReference type="Proteomes" id="UP000542125">
    <property type="component" value="Unassembled WGS sequence"/>
</dbReference>
<keyword evidence="3" id="KW-1185">Reference proteome</keyword>